<dbReference type="RefSeq" id="WP_120759735.1">
    <property type="nucleotide sequence ID" value="NZ_RBAM01000028.1"/>
</dbReference>
<gene>
    <name evidence="2" type="ORF">D7231_32925</name>
</gene>
<evidence type="ECO:0000256" key="1">
    <source>
        <dbReference type="SAM" id="MobiDB-lite"/>
    </source>
</evidence>
<keyword evidence="3" id="KW-1185">Reference proteome</keyword>
<proteinExistence type="predicted"/>
<dbReference type="Proteomes" id="UP000270343">
    <property type="component" value="Unassembled WGS sequence"/>
</dbReference>
<dbReference type="AlphaFoldDB" id="A0A3B0ANT2"/>
<dbReference type="OrthoDB" id="4508147at2"/>
<protein>
    <submittedName>
        <fullName evidence="2">Uncharacterized protein</fullName>
    </submittedName>
</protein>
<name>A0A3B0ANT2_9ACTN</name>
<accession>A0A3B0ANT2</accession>
<dbReference type="EMBL" id="RBAM01000028">
    <property type="protein sequence ID" value="RKN60816.1"/>
    <property type="molecule type" value="Genomic_DNA"/>
</dbReference>
<evidence type="ECO:0000313" key="3">
    <source>
        <dbReference type="Proteomes" id="UP000270343"/>
    </source>
</evidence>
<sequence length="152" mass="16355">MAEVAAQPGPGEERLDQLRDGGDLTDAEAEAWLVQVLADYHRRPVGWEVHVAVGRHTGPERTRSISVNGQLTLIVASVMDQAQTLANTTRRPVKVIHGVDGKPEHFLRTLTECGADTGTFTSPAWAALPEPLPSEDKDTTTPASQEPAPAMD</sequence>
<feature type="region of interest" description="Disordered" evidence="1">
    <location>
        <begin position="122"/>
        <end position="152"/>
    </location>
</feature>
<comment type="caution">
    <text evidence="2">The sequence shown here is derived from an EMBL/GenBank/DDBJ whole genome shotgun (WGS) entry which is preliminary data.</text>
</comment>
<evidence type="ECO:0000313" key="2">
    <source>
        <dbReference type="EMBL" id="RKN60816.1"/>
    </source>
</evidence>
<reference evidence="2 3" key="1">
    <citation type="journal article" date="2015" name="Antonie Van Leeuwenhoek">
        <title>Streptomyces klenkii sp. nov., isolated from deep marine sediment.</title>
        <authorList>
            <person name="Veyisoglu A."/>
            <person name="Sahin N."/>
        </authorList>
    </citation>
    <scope>NUCLEOTIDE SEQUENCE [LARGE SCALE GENOMIC DNA]</scope>
    <source>
        <strain evidence="2 3">KCTC 29202</strain>
    </source>
</reference>
<organism evidence="2 3">
    <name type="scientific">Streptomyces klenkii</name>
    <dbReference type="NCBI Taxonomy" id="1420899"/>
    <lineage>
        <taxon>Bacteria</taxon>
        <taxon>Bacillati</taxon>
        <taxon>Actinomycetota</taxon>
        <taxon>Actinomycetes</taxon>
        <taxon>Kitasatosporales</taxon>
        <taxon>Streptomycetaceae</taxon>
        <taxon>Streptomyces</taxon>
    </lineage>
</organism>